<reference evidence="1 2" key="1">
    <citation type="submission" date="2014-04" db="EMBL/GenBank/DDBJ databases">
        <authorList>
            <consortium name="DOE Joint Genome Institute"/>
            <person name="Kuo A."/>
            <person name="Ruytinx J."/>
            <person name="Rineau F."/>
            <person name="Colpaert J."/>
            <person name="Kohler A."/>
            <person name="Nagy L.G."/>
            <person name="Floudas D."/>
            <person name="Copeland A."/>
            <person name="Barry K.W."/>
            <person name="Cichocki N."/>
            <person name="Veneault-Fourrey C."/>
            <person name="LaButti K."/>
            <person name="Lindquist E.A."/>
            <person name="Lipzen A."/>
            <person name="Lundell T."/>
            <person name="Morin E."/>
            <person name="Murat C."/>
            <person name="Sun H."/>
            <person name="Tunlid A."/>
            <person name="Henrissat B."/>
            <person name="Grigoriev I.V."/>
            <person name="Hibbett D.S."/>
            <person name="Martin F."/>
            <person name="Nordberg H.P."/>
            <person name="Cantor M.N."/>
            <person name="Hua S.X."/>
        </authorList>
    </citation>
    <scope>NUCLEOTIDE SEQUENCE [LARGE SCALE GENOMIC DNA]</scope>
    <source>
        <strain evidence="1 2">UH-Slu-Lm8-n1</strain>
    </source>
</reference>
<reference evidence="2" key="2">
    <citation type="submission" date="2015-01" db="EMBL/GenBank/DDBJ databases">
        <title>Evolutionary Origins and Diversification of the Mycorrhizal Mutualists.</title>
        <authorList>
            <consortium name="DOE Joint Genome Institute"/>
            <consortium name="Mycorrhizal Genomics Consortium"/>
            <person name="Kohler A."/>
            <person name="Kuo A."/>
            <person name="Nagy L.G."/>
            <person name="Floudas D."/>
            <person name="Copeland A."/>
            <person name="Barry K.W."/>
            <person name="Cichocki N."/>
            <person name="Veneault-Fourrey C."/>
            <person name="LaButti K."/>
            <person name="Lindquist E.A."/>
            <person name="Lipzen A."/>
            <person name="Lundell T."/>
            <person name="Morin E."/>
            <person name="Murat C."/>
            <person name="Riley R."/>
            <person name="Ohm R."/>
            <person name="Sun H."/>
            <person name="Tunlid A."/>
            <person name="Henrissat B."/>
            <person name="Grigoriev I.V."/>
            <person name="Hibbett D.S."/>
            <person name="Martin F."/>
        </authorList>
    </citation>
    <scope>NUCLEOTIDE SEQUENCE [LARGE SCALE GENOMIC DNA]</scope>
    <source>
        <strain evidence="2">UH-Slu-Lm8-n1</strain>
    </source>
</reference>
<dbReference type="EMBL" id="KN835453">
    <property type="protein sequence ID" value="KIK37406.1"/>
    <property type="molecule type" value="Genomic_DNA"/>
</dbReference>
<dbReference type="AlphaFoldDB" id="A0A0D0A736"/>
<protein>
    <submittedName>
        <fullName evidence="1">Unplaced genomic scaffold CY34scaffold_322, whole genome shotgun sequence</fullName>
    </submittedName>
</protein>
<sequence>MLVCPGTVLRDFCQTWQAAPGEDPGLWGVLSVRIMNLVWDDSAGTEVGYRREVNLQLGLYIVTRHADPSGDFLVRL</sequence>
<evidence type="ECO:0000313" key="2">
    <source>
        <dbReference type="Proteomes" id="UP000054485"/>
    </source>
</evidence>
<keyword evidence="2" id="KW-1185">Reference proteome</keyword>
<accession>A0A0D0A736</accession>
<evidence type="ECO:0000313" key="1">
    <source>
        <dbReference type="EMBL" id="KIK37406.1"/>
    </source>
</evidence>
<dbReference type="InParanoid" id="A0A0D0A736"/>
<proteinExistence type="predicted"/>
<dbReference type="Proteomes" id="UP000054485">
    <property type="component" value="Unassembled WGS sequence"/>
</dbReference>
<organism evidence="1 2">
    <name type="scientific">Suillus luteus UH-Slu-Lm8-n1</name>
    <dbReference type="NCBI Taxonomy" id="930992"/>
    <lineage>
        <taxon>Eukaryota</taxon>
        <taxon>Fungi</taxon>
        <taxon>Dikarya</taxon>
        <taxon>Basidiomycota</taxon>
        <taxon>Agaricomycotina</taxon>
        <taxon>Agaricomycetes</taxon>
        <taxon>Agaricomycetidae</taxon>
        <taxon>Boletales</taxon>
        <taxon>Suillineae</taxon>
        <taxon>Suillaceae</taxon>
        <taxon>Suillus</taxon>
    </lineage>
</organism>
<gene>
    <name evidence="1" type="ORF">CY34DRAFT_460671</name>
</gene>
<name>A0A0D0A736_9AGAM</name>
<dbReference type="HOGENOM" id="CLU_2656101_0_0_1"/>